<evidence type="ECO:0000313" key="4">
    <source>
        <dbReference type="Proteomes" id="UP000052167"/>
    </source>
</evidence>
<reference evidence="3 4" key="1">
    <citation type="submission" date="2014-06" db="EMBL/GenBank/DDBJ databases">
        <title>Rhizobium pelagicum/R2-400B4.</title>
        <authorList>
            <person name="Kimes N.E."/>
            <person name="Lopez-Perez M."/>
        </authorList>
    </citation>
    <scope>NUCLEOTIDE SEQUENCE [LARGE SCALE GENOMIC DNA]</scope>
    <source>
        <strain evidence="3 4">R2-400B4</strain>
    </source>
</reference>
<dbReference type="Pfam" id="PF13561">
    <property type="entry name" value="adh_short_C2"/>
    <property type="match status" value="1"/>
</dbReference>
<dbReference type="InterPro" id="IPR036291">
    <property type="entry name" value="NAD(P)-bd_dom_sf"/>
</dbReference>
<dbReference type="EMBL" id="JOKJ01000010">
    <property type="protein sequence ID" value="KEQ08255.1"/>
    <property type="molecule type" value="Genomic_DNA"/>
</dbReference>
<protein>
    <recommendedName>
        <fullName evidence="5">Short-chain dehydrogenase</fullName>
    </recommendedName>
</protein>
<dbReference type="FunFam" id="3.40.50.720:FF:000173">
    <property type="entry name" value="3-oxoacyl-[acyl-carrier protein] reductase"/>
    <property type="match status" value="1"/>
</dbReference>
<dbReference type="InterPro" id="IPR050259">
    <property type="entry name" value="SDR"/>
</dbReference>
<organism evidence="3 4">
    <name type="scientific">Pseudorhizobium pelagicum</name>
    <dbReference type="NCBI Taxonomy" id="1509405"/>
    <lineage>
        <taxon>Bacteria</taxon>
        <taxon>Pseudomonadati</taxon>
        <taxon>Pseudomonadota</taxon>
        <taxon>Alphaproteobacteria</taxon>
        <taxon>Hyphomicrobiales</taxon>
        <taxon>Rhizobiaceae</taxon>
        <taxon>Rhizobium/Agrobacterium group</taxon>
        <taxon>Pseudorhizobium</taxon>
    </lineage>
</organism>
<dbReference type="PANTHER" id="PTHR42879:SF2">
    <property type="entry name" value="3-OXOACYL-[ACYL-CARRIER-PROTEIN] REDUCTASE FABG"/>
    <property type="match status" value="1"/>
</dbReference>
<dbReference type="AlphaFoldDB" id="A0A922TBA6"/>
<dbReference type="InterPro" id="IPR002347">
    <property type="entry name" value="SDR_fam"/>
</dbReference>
<dbReference type="SUPFAM" id="SSF51735">
    <property type="entry name" value="NAD(P)-binding Rossmann-fold domains"/>
    <property type="match status" value="1"/>
</dbReference>
<dbReference type="PANTHER" id="PTHR42879">
    <property type="entry name" value="3-OXOACYL-(ACYL-CARRIER-PROTEIN) REDUCTASE"/>
    <property type="match status" value="1"/>
</dbReference>
<dbReference type="PRINTS" id="PR00081">
    <property type="entry name" value="GDHRDH"/>
</dbReference>
<dbReference type="Proteomes" id="UP000052167">
    <property type="component" value="Unassembled WGS sequence"/>
</dbReference>
<evidence type="ECO:0000256" key="1">
    <source>
        <dbReference type="ARBA" id="ARBA00006484"/>
    </source>
</evidence>
<comment type="caution">
    <text evidence="3">The sequence shown here is derived from an EMBL/GenBank/DDBJ whole genome shotgun (WGS) entry which is preliminary data.</text>
</comment>
<accession>A0A922TBA6</accession>
<keyword evidence="4" id="KW-1185">Reference proteome</keyword>
<dbReference type="GO" id="GO:0016491">
    <property type="term" value="F:oxidoreductase activity"/>
    <property type="evidence" value="ECO:0007669"/>
    <property type="project" value="UniProtKB-KW"/>
</dbReference>
<dbReference type="OrthoDB" id="9780084at2"/>
<dbReference type="Gene3D" id="3.40.50.720">
    <property type="entry name" value="NAD(P)-binding Rossmann-like Domain"/>
    <property type="match status" value="1"/>
</dbReference>
<sequence length="259" mass="28265">MSLYGEELPNQLKRVAIVTGAGRNIGRGIALMLAESGINIVLNGHRDLFALEAVATECCQIGVEALPFIADVGEPEQVKSMVNAAVERFGRVDIAVSNVSVRHHQPFLDISVEDWKKTLNTNLSSCFYLAKAVLPVMRDQGWGRIVHISGRDGFRPKANRAHNVTCKAGVFALSKAIAMEFGQYGITANTVAPGIVDTLRDPAHYPNYVDEYERRRQMMPVRRLGSPADIAAAVCFLCGENAGYISGQIIHVNGGEHMF</sequence>
<evidence type="ECO:0008006" key="5">
    <source>
        <dbReference type="Google" id="ProtNLM"/>
    </source>
</evidence>
<proteinExistence type="inferred from homology"/>
<dbReference type="RefSeq" id="WP_037168448.1">
    <property type="nucleotide sequence ID" value="NZ_JOKI01000024.1"/>
</dbReference>
<name>A0A922TBA6_9HYPH</name>
<comment type="similarity">
    <text evidence="1">Belongs to the short-chain dehydrogenases/reductases (SDR) family.</text>
</comment>
<evidence type="ECO:0000313" key="3">
    <source>
        <dbReference type="EMBL" id="KEQ08255.1"/>
    </source>
</evidence>
<keyword evidence="2" id="KW-0560">Oxidoreductase</keyword>
<evidence type="ECO:0000256" key="2">
    <source>
        <dbReference type="ARBA" id="ARBA00023002"/>
    </source>
</evidence>
<gene>
    <name evidence="3" type="ORF">GV68_02875</name>
</gene>